<dbReference type="GO" id="GO:0003677">
    <property type="term" value="F:DNA binding"/>
    <property type="evidence" value="ECO:0007669"/>
    <property type="project" value="UniProtKB-KW"/>
</dbReference>
<organism evidence="5 6">
    <name type="scientific">Immundisolibacter cernigliae</name>
    <dbReference type="NCBI Taxonomy" id="1810504"/>
    <lineage>
        <taxon>Bacteria</taxon>
        <taxon>Pseudomonadati</taxon>
        <taxon>Pseudomonadota</taxon>
        <taxon>Gammaproteobacteria</taxon>
        <taxon>Immundisolibacterales</taxon>
        <taxon>Immundisolibacteraceae</taxon>
        <taxon>Immundisolibacter</taxon>
    </lineage>
</organism>
<dbReference type="AlphaFoldDB" id="A0A1B1YQV7"/>
<dbReference type="InterPro" id="IPR000595">
    <property type="entry name" value="cNMP-bd_dom"/>
</dbReference>
<dbReference type="OrthoDB" id="7643467at2"/>
<evidence type="ECO:0000259" key="4">
    <source>
        <dbReference type="PROSITE" id="PS51063"/>
    </source>
</evidence>
<dbReference type="Pfam" id="PF13545">
    <property type="entry name" value="HTH_Crp_2"/>
    <property type="match status" value="1"/>
</dbReference>
<dbReference type="FunCoup" id="A0A1B1YQV7">
    <property type="interactions" value="257"/>
</dbReference>
<dbReference type="InParanoid" id="A0A1B1YQV7"/>
<keyword evidence="1" id="KW-0805">Transcription regulation</keyword>
<name>A0A1B1YQV7_9GAMM</name>
<dbReference type="SUPFAM" id="SSF51206">
    <property type="entry name" value="cAMP-binding domain-like"/>
    <property type="match status" value="1"/>
</dbReference>
<evidence type="ECO:0000313" key="5">
    <source>
        <dbReference type="EMBL" id="ANX03102.1"/>
    </source>
</evidence>
<evidence type="ECO:0000313" key="6">
    <source>
        <dbReference type="Proteomes" id="UP000092952"/>
    </source>
</evidence>
<keyword evidence="2" id="KW-0238">DNA-binding</keyword>
<feature type="domain" description="HTH crp-type" evidence="4">
    <location>
        <begin position="164"/>
        <end position="237"/>
    </location>
</feature>
<keyword evidence="6" id="KW-1185">Reference proteome</keyword>
<dbReference type="RefSeq" id="WP_068802610.1">
    <property type="nucleotide sequence ID" value="NZ_CP014671.1"/>
</dbReference>
<dbReference type="PANTHER" id="PTHR24567">
    <property type="entry name" value="CRP FAMILY TRANSCRIPTIONAL REGULATORY PROTEIN"/>
    <property type="match status" value="1"/>
</dbReference>
<dbReference type="EMBL" id="CP014671">
    <property type="protein sequence ID" value="ANX03102.1"/>
    <property type="molecule type" value="Genomic_DNA"/>
</dbReference>
<dbReference type="CDD" id="cd00038">
    <property type="entry name" value="CAP_ED"/>
    <property type="match status" value="1"/>
</dbReference>
<dbReference type="InterPro" id="IPR012318">
    <property type="entry name" value="HTH_CRP"/>
</dbReference>
<dbReference type="Pfam" id="PF00027">
    <property type="entry name" value="cNMP_binding"/>
    <property type="match status" value="1"/>
</dbReference>
<reference evidence="6" key="1">
    <citation type="submission" date="2016-03" db="EMBL/GenBank/DDBJ databases">
        <title>Complete genome sequence of Solimmundus cernigliae, representing a novel lineage of polycyclic aromatic hydrocarbon degraders within the Gammaproteobacteria.</title>
        <authorList>
            <person name="Singleton D.R."/>
            <person name="Dickey A.N."/>
            <person name="Scholl E.H."/>
            <person name="Wright F.A."/>
            <person name="Aitken M.D."/>
        </authorList>
    </citation>
    <scope>NUCLEOTIDE SEQUENCE [LARGE SCALE GENOMIC DNA]</scope>
    <source>
        <strain evidence="6">TR3.2</strain>
    </source>
</reference>
<sequence length="255" mass="27883">MTADSPTANVVTLSGLKAACSTCNLHDLCLPYGMNDADVAELERIVSRSRPFSRGRTLFRADEPFRAIYVPRSGAVKTYILGADGSEQIIGFHLPGEVIGLDGMVEHRHQLTAQALELAGVCEVPFDLLEHAAARVPALQHQLMRLMSREIAGKEQQLLTLGDHSPERRLALLLLDLSQRYARRGFSATEFNLPMSRQDIAAYLRLAAETVSRAFGKLQRDGLVDVNGRLVRITNSIALAAFSGQLSADDQSRAS</sequence>
<dbReference type="CDD" id="cd00092">
    <property type="entry name" value="HTH_CRP"/>
    <property type="match status" value="1"/>
</dbReference>
<gene>
    <name evidence="5" type="ORF">PG2T_02140</name>
</gene>
<accession>A0A1B1YQV7</accession>
<dbReference type="InterPro" id="IPR014710">
    <property type="entry name" value="RmlC-like_jellyroll"/>
</dbReference>
<dbReference type="SMART" id="SM00100">
    <property type="entry name" value="cNMP"/>
    <property type="match status" value="1"/>
</dbReference>
<proteinExistence type="predicted"/>
<protein>
    <recommendedName>
        <fullName evidence="4">HTH crp-type domain-containing protein</fullName>
    </recommendedName>
</protein>
<dbReference type="SUPFAM" id="SSF46785">
    <property type="entry name" value="Winged helix' DNA-binding domain"/>
    <property type="match status" value="1"/>
</dbReference>
<dbReference type="PANTHER" id="PTHR24567:SF75">
    <property type="entry name" value="FUMARATE AND NITRATE REDUCTION REGULATORY PROTEIN"/>
    <property type="match status" value="1"/>
</dbReference>
<dbReference type="Gene3D" id="2.60.120.10">
    <property type="entry name" value="Jelly Rolls"/>
    <property type="match status" value="1"/>
</dbReference>
<dbReference type="SMART" id="SM00419">
    <property type="entry name" value="HTH_CRP"/>
    <property type="match status" value="1"/>
</dbReference>
<evidence type="ECO:0000256" key="2">
    <source>
        <dbReference type="ARBA" id="ARBA00023125"/>
    </source>
</evidence>
<dbReference type="STRING" id="1810504.PG2T_02140"/>
<dbReference type="Proteomes" id="UP000092952">
    <property type="component" value="Chromosome"/>
</dbReference>
<dbReference type="PRINTS" id="PR00034">
    <property type="entry name" value="HTHCRP"/>
</dbReference>
<dbReference type="NCBIfam" id="NF008365">
    <property type="entry name" value="PRK11161.1"/>
    <property type="match status" value="1"/>
</dbReference>
<dbReference type="Gene3D" id="1.10.10.10">
    <property type="entry name" value="Winged helix-like DNA-binding domain superfamily/Winged helix DNA-binding domain"/>
    <property type="match status" value="1"/>
</dbReference>
<dbReference type="PROSITE" id="PS51063">
    <property type="entry name" value="HTH_CRP_2"/>
    <property type="match status" value="1"/>
</dbReference>
<evidence type="ECO:0000256" key="3">
    <source>
        <dbReference type="ARBA" id="ARBA00023163"/>
    </source>
</evidence>
<dbReference type="InterPro" id="IPR050397">
    <property type="entry name" value="Env_Response_Regulators"/>
</dbReference>
<dbReference type="GO" id="GO:0005829">
    <property type="term" value="C:cytosol"/>
    <property type="evidence" value="ECO:0007669"/>
    <property type="project" value="TreeGrafter"/>
</dbReference>
<dbReference type="InterPro" id="IPR036388">
    <property type="entry name" value="WH-like_DNA-bd_sf"/>
</dbReference>
<evidence type="ECO:0000256" key="1">
    <source>
        <dbReference type="ARBA" id="ARBA00023015"/>
    </source>
</evidence>
<dbReference type="KEGG" id="gbi:PG2T_02140"/>
<dbReference type="InterPro" id="IPR018490">
    <property type="entry name" value="cNMP-bd_dom_sf"/>
</dbReference>
<dbReference type="GO" id="GO:0003700">
    <property type="term" value="F:DNA-binding transcription factor activity"/>
    <property type="evidence" value="ECO:0007669"/>
    <property type="project" value="TreeGrafter"/>
</dbReference>
<dbReference type="InterPro" id="IPR036390">
    <property type="entry name" value="WH_DNA-bd_sf"/>
</dbReference>
<dbReference type="FunFam" id="1.10.10.10:FF:000028">
    <property type="entry name" value="Fumarate/nitrate reduction transcriptional regulator Fnr"/>
    <property type="match status" value="1"/>
</dbReference>
<keyword evidence="3" id="KW-0804">Transcription</keyword>